<dbReference type="InterPro" id="IPR001650">
    <property type="entry name" value="Helicase_C-like"/>
</dbReference>
<dbReference type="InterPro" id="IPR027417">
    <property type="entry name" value="P-loop_NTPase"/>
</dbReference>
<gene>
    <name evidence="12" type="ORF">H1164_02390</name>
</gene>
<dbReference type="Pfam" id="PF04851">
    <property type="entry name" value="ResIII"/>
    <property type="match status" value="1"/>
</dbReference>
<keyword evidence="2" id="KW-0547">Nucleotide-binding</keyword>
<dbReference type="Pfam" id="PF13625">
    <property type="entry name" value="Helicase_C_3"/>
    <property type="match status" value="1"/>
</dbReference>
<dbReference type="InterPro" id="IPR006935">
    <property type="entry name" value="Helicase/UvrB_N"/>
</dbReference>
<keyword evidence="13" id="KW-1185">Reference proteome</keyword>
<keyword evidence="5" id="KW-0067">ATP-binding</keyword>
<evidence type="ECO:0000256" key="1">
    <source>
        <dbReference type="ARBA" id="ARBA00006637"/>
    </source>
</evidence>
<dbReference type="PANTHER" id="PTHR11274:SF0">
    <property type="entry name" value="GENERAL TRANSCRIPTION AND DNA REPAIR FACTOR IIH HELICASE SUBUNIT XPB"/>
    <property type="match status" value="1"/>
</dbReference>
<keyword evidence="3" id="KW-0378">Hydrolase</keyword>
<proteinExistence type="inferred from homology"/>
<dbReference type="PROSITE" id="PS51194">
    <property type="entry name" value="HELICASE_CTER"/>
    <property type="match status" value="1"/>
</dbReference>
<evidence type="ECO:0000256" key="2">
    <source>
        <dbReference type="ARBA" id="ARBA00022741"/>
    </source>
</evidence>
<dbReference type="SUPFAM" id="SSF52540">
    <property type="entry name" value="P-loop containing nucleoside triphosphate hydrolases"/>
    <property type="match status" value="2"/>
</dbReference>
<dbReference type="InterPro" id="IPR050615">
    <property type="entry name" value="ATP-dep_DNA_Helicase"/>
</dbReference>
<dbReference type="InterPro" id="IPR032830">
    <property type="entry name" value="XPB/Ssl2_N"/>
</dbReference>
<feature type="domain" description="Helicase ATP-binding" evidence="10">
    <location>
        <begin position="201"/>
        <end position="357"/>
    </location>
</feature>
<dbReference type="InterPro" id="IPR014001">
    <property type="entry name" value="Helicase_ATP-bd"/>
</dbReference>
<dbReference type="GO" id="GO:0003677">
    <property type="term" value="F:DNA binding"/>
    <property type="evidence" value="ECO:0007669"/>
    <property type="project" value="InterPro"/>
</dbReference>
<sequence>MSEKSLLKKGLIIQHDGTVLLEKIADSGSELSLKLNRFAQKVRETEQLVTFRLTPFTLWQAAASGMSAKSLLEWLRSHSKFPLTGAFERRVEETINRFGQIRLQRRKEHTFALVGASPSIFPQILTHLKRETVPVPESERAFIFPMHSLGAVKQACVAAGYPPLDETGFAGGESLSFSLSEHDRFRGLRPYQQDALEAYFAEGADWYGGGVIVLPCGAGKTVVALAIMQRVGKATLILTPNGTSAKQWVREILDKTDLRADEVGEYTATVKQIRPVTVTTYQMLTHRDGKDASFPHMELLRSRDFGFVIYDEVHLLPAPVFRLTAEFQAKRRLGLTATLVREDGKEEDVFSLVGPKLYEGSWKELERNGWISEAVLREIRIPFDPDWETAYQKADQRQKVRLAAENPRKIPLIEEIINRHRDEQILIIGQYLRQLDRISRRYGFPLITGSMPADKREAWYRQFRQRRIRVLIVSKVANMAVDLPDASVAIQISGTFGSRQEEAQRLGRILRVKETGSKAYFYHLVTKDTVDQEYAWRRQSYLAEQGYRYEVIDMERECRHVR</sequence>
<accession>A0A7W1X7Z7</accession>
<organism evidence="12 13">
    <name type="scientific">Thermoactinomyces daqus</name>
    <dbReference type="NCBI Taxonomy" id="1329516"/>
    <lineage>
        <taxon>Bacteria</taxon>
        <taxon>Bacillati</taxon>
        <taxon>Bacillota</taxon>
        <taxon>Bacilli</taxon>
        <taxon>Bacillales</taxon>
        <taxon>Thermoactinomycetaceae</taxon>
        <taxon>Thermoactinomyces</taxon>
    </lineage>
</organism>
<dbReference type="PROSITE" id="PS51192">
    <property type="entry name" value="HELICASE_ATP_BIND_1"/>
    <property type="match status" value="1"/>
</dbReference>
<evidence type="ECO:0000256" key="4">
    <source>
        <dbReference type="ARBA" id="ARBA00022806"/>
    </source>
</evidence>
<evidence type="ECO:0000313" key="13">
    <source>
        <dbReference type="Proteomes" id="UP000530514"/>
    </source>
</evidence>
<dbReference type="CDD" id="cd18789">
    <property type="entry name" value="SF2_C_XPB"/>
    <property type="match status" value="1"/>
</dbReference>
<protein>
    <recommendedName>
        <fullName evidence="8">DNA 3'-5' helicase</fullName>
        <ecNumber evidence="8">5.6.2.4</ecNumber>
    </recommendedName>
</protein>
<comment type="catalytic activity">
    <reaction evidence="7">
        <text>Couples ATP hydrolysis with the unwinding of duplex DNA by translocating in the 3'-5' direction.</text>
        <dbReference type="EC" id="5.6.2.4"/>
    </reaction>
</comment>
<comment type="similarity">
    <text evidence="1">Belongs to the helicase family. RAD25/XPB subfamily.</text>
</comment>
<dbReference type="RefSeq" id="WP_033100990.1">
    <property type="nucleotide sequence ID" value="NZ_JACEIP010000002.1"/>
</dbReference>
<dbReference type="EMBL" id="JACEIP010000002">
    <property type="protein sequence ID" value="MBA4541750.1"/>
    <property type="molecule type" value="Genomic_DNA"/>
</dbReference>
<dbReference type="GO" id="GO:0043138">
    <property type="term" value="F:3'-5' DNA helicase activity"/>
    <property type="evidence" value="ECO:0007669"/>
    <property type="project" value="UniProtKB-EC"/>
</dbReference>
<dbReference type="Pfam" id="PF16203">
    <property type="entry name" value="ERCC3_RAD25_C"/>
    <property type="match status" value="1"/>
</dbReference>
<dbReference type="OrthoDB" id="9802848at2"/>
<dbReference type="NCBIfam" id="NF045503">
    <property type="entry name" value="repair_heli_XPB"/>
    <property type="match status" value="1"/>
</dbReference>
<dbReference type="InterPro" id="IPR032438">
    <property type="entry name" value="ERCC3_RAD25_C"/>
</dbReference>
<evidence type="ECO:0000259" key="10">
    <source>
        <dbReference type="PROSITE" id="PS51192"/>
    </source>
</evidence>
<dbReference type="PANTHER" id="PTHR11274">
    <property type="entry name" value="RAD25/XP-B DNA REPAIR HELICASE"/>
    <property type="match status" value="1"/>
</dbReference>
<evidence type="ECO:0000313" key="12">
    <source>
        <dbReference type="EMBL" id="MBA4541750.1"/>
    </source>
</evidence>
<dbReference type="GO" id="GO:0016787">
    <property type="term" value="F:hydrolase activity"/>
    <property type="evidence" value="ECO:0007669"/>
    <property type="project" value="UniProtKB-KW"/>
</dbReference>
<keyword evidence="6" id="KW-0413">Isomerase</keyword>
<dbReference type="Gene3D" id="3.40.50.300">
    <property type="entry name" value="P-loop containing nucleotide triphosphate hydrolases"/>
    <property type="match status" value="2"/>
</dbReference>
<dbReference type="SMART" id="SM00487">
    <property type="entry name" value="DEXDc"/>
    <property type="match status" value="1"/>
</dbReference>
<evidence type="ECO:0000256" key="5">
    <source>
        <dbReference type="ARBA" id="ARBA00022840"/>
    </source>
</evidence>
<reference evidence="12 13" key="1">
    <citation type="submission" date="2020-07" db="EMBL/GenBank/DDBJ databases">
        <authorList>
            <person name="Feng H."/>
        </authorList>
    </citation>
    <scope>NUCLEOTIDE SEQUENCE [LARGE SCALE GENOMIC DNA]</scope>
    <source>
        <strain evidence="13">s-11</strain>
    </source>
</reference>
<comment type="catalytic activity">
    <reaction evidence="9">
        <text>ATP + H2O = ADP + phosphate + H(+)</text>
        <dbReference type="Rhea" id="RHEA:13065"/>
        <dbReference type="ChEBI" id="CHEBI:15377"/>
        <dbReference type="ChEBI" id="CHEBI:15378"/>
        <dbReference type="ChEBI" id="CHEBI:30616"/>
        <dbReference type="ChEBI" id="CHEBI:43474"/>
        <dbReference type="ChEBI" id="CHEBI:456216"/>
        <dbReference type="EC" id="5.6.2.4"/>
    </reaction>
</comment>
<evidence type="ECO:0000256" key="6">
    <source>
        <dbReference type="ARBA" id="ARBA00023235"/>
    </source>
</evidence>
<dbReference type="Proteomes" id="UP000530514">
    <property type="component" value="Unassembled WGS sequence"/>
</dbReference>
<dbReference type="AlphaFoldDB" id="A0A7W1X7Z7"/>
<comment type="caution">
    <text evidence="12">The sequence shown here is derived from an EMBL/GenBank/DDBJ whole genome shotgun (WGS) entry which is preliminary data.</text>
</comment>
<name>A0A7W1X7Z7_9BACL</name>
<keyword evidence="4 12" id="KW-0347">Helicase</keyword>
<evidence type="ECO:0000256" key="3">
    <source>
        <dbReference type="ARBA" id="ARBA00022801"/>
    </source>
</evidence>
<feature type="domain" description="Helicase C-terminal" evidence="11">
    <location>
        <begin position="412"/>
        <end position="562"/>
    </location>
</feature>
<dbReference type="SMART" id="SM00490">
    <property type="entry name" value="HELICc"/>
    <property type="match status" value="1"/>
</dbReference>
<dbReference type="GO" id="GO:0005524">
    <property type="term" value="F:ATP binding"/>
    <property type="evidence" value="ECO:0007669"/>
    <property type="project" value="UniProtKB-KW"/>
</dbReference>
<evidence type="ECO:0000259" key="11">
    <source>
        <dbReference type="PROSITE" id="PS51194"/>
    </source>
</evidence>
<evidence type="ECO:0000256" key="9">
    <source>
        <dbReference type="ARBA" id="ARBA00048988"/>
    </source>
</evidence>
<dbReference type="EC" id="5.6.2.4" evidence="8"/>
<evidence type="ECO:0000256" key="7">
    <source>
        <dbReference type="ARBA" id="ARBA00034617"/>
    </source>
</evidence>
<evidence type="ECO:0000256" key="8">
    <source>
        <dbReference type="ARBA" id="ARBA00034808"/>
    </source>
</evidence>